<organism evidence="8 9">
    <name type="scientific">Drosophila busckii</name>
    <name type="common">Fruit fly</name>
    <dbReference type="NCBI Taxonomy" id="30019"/>
    <lineage>
        <taxon>Eukaryota</taxon>
        <taxon>Metazoa</taxon>
        <taxon>Ecdysozoa</taxon>
        <taxon>Arthropoda</taxon>
        <taxon>Hexapoda</taxon>
        <taxon>Insecta</taxon>
        <taxon>Pterygota</taxon>
        <taxon>Neoptera</taxon>
        <taxon>Endopterygota</taxon>
        <taxon>Diptera</taxon>
        <taxon>Brachycera</taxon>
        <taxon>Muscomorpha</taxon>
        <taxon>Ephydroidea</taxon>
        <taxon>Drosophilidae</taxon>
        <taxon>Drosophila</taxon>
    </lineage>
</organism>
<name>A0A0M4E3M0_DROBS</name>
<evidence type="ECO:0000259" key="7">
    <source>
        <dbReference type="PROSITE" id="PS50275"/>
    </source>
</evidence>
<dbReference type="GO" id="GO:0004438">
    <property type="term" value="F:phosphatidylinositol-3-phosphate phosphatase activity"/>
    <property type="evidence" value="ECO:0007669"/>
    <property type="project" value="UniProtKB-EC"/>
</dbReference>
<gene>
    <name evidence="8" type="ORF">Dbus_chr2Rg45</name>
</gene>
<dbReference type="EC" id="3.1.3.64" evidence="1"/>
<dbReference type="EMBL" id="CP012524">
    <property type="protein sequence ID" value="ALC40466.1"/>
    <property type="molecule type" value="Genomic_DNA"/>
</dbReference>
<dbReference type="Proteomes" id="UP000494163">
    <property type="component" value="Chromosome 2R"/>
</dbReference>
<dbReference type="Pfam" id="PF02383">
    <property type="entry name" value="Syja_N"/>
    <property type="match status" value="1"/>
</dbReference>
<dbReference type="OMA" id="QNAMPNE"/>
<dbReference type="OrthoDB" id="1925875at2759"/>
<dbReference type="STRING" id="30019.A0A0M4E3M0"/>
<evidence type="ECO:0000256" key="3">
    <source>
        <dbReference type="ARBA" id="ARBA00036807"/>
    </source>
</evidence>
<dbReference type="PANTHER" id="PTHR45662:SF2">
    <property type="entry name" value="PHOSPHATIDYLINOSITOL-3-PHOSPHATASE SAC1"/>
    <property type="match status" value="1"/>
</dbReference>
<dbReference type="AlphaFoldDB" id="A0A0M4E3M0"/>
<reference evidence="8 9" key="1">
    <citation type="submission" date="2015-08" db="EMBL/GenBank/DDBJ databases">
        <title>Ancestral chromatin configuration constrains chromatin evolution on differentiating sex chromosomes in Drosophila.</title>
        <authorList>
            <person name="Zhou Q."/>
            <person name="Bachtrog D."/>
        </authorList>
    </citation>
    <scope>NUCLEOTIDE SEQUENCE [LARGE SCALE GENOMIC DNA]</scope>
    <source>
        <tissue evidence="8">Whole larvae</tissue>
    </source>
</reference>
<accession>A0A0M4E3M0</accession>
<evidence type="ECO:0000256" key="4">
    <source>
        <dbReference type="ARBA" id="ARBA00040795"/>
    </source>
</evidence>
<comment type="catalytic activity">
    <reaction evidence="2">
        <text>a 1,2-diacyl-sn-glycero-3-phospho-(1D-myo-inositol-3-phosphate) + H2O = a 1,2-diacyl-sn-glycero-3-phospho-(1D-myo-inositol) + phosphate</text>
        <dbReference type="Rhea" id="RHEA:12316"/>
        <dbReference type="ChEBI" id="CHEBI:15377"/>
        <dbReference type="ChEBI" id="CHEBI:43474"/>
        <dbReference type="ChEBI" id="CHEBI:57880"/>
        <dbReference type="ChEBI" id="CHEBI:58088"/>
        <dbReference type="EC" id="3.1.3.64"/>
    </reaction>
    <physiologicalReaction direction="left-to-right" evidence="2">
        <dbReference type="Rhea" id="RHEA:12317"/>
    </physiologicalReaction>
</comment>
<sequence length="368" mass="41275">MAMSKVIRVLEKSIAPSPHSVLLEHRNKTDCILFESHVCALLTQQENVIRKQYTKVCDAYGCLGALQLNAGESTVLFLVLVTGCVSMGKIGDVEIFRITQTTFVSLQNAMPNEDKISEVRKLLNSGTFYFAHTNPNPAAGVATGAKFDITLCAQRRQQTAETDNRFFWNRMMHIHLMRFGIDCQSWLLQTMCGSVEVRTVYIGAKQARAAIISRLSCERAGTRFNVRGTNDEGYVANFVETEQVIYVDGDVTRYVQTRGSVPLFWEQPGVQVGSHKVKLSRGFETSAAAFDRHMSMMRQRYGYQTIVNLLGSSLIGSKEGEAMLSNEFQRHHGMSAHKDVPHVVFDYHQECRGGKFTALAKLKERMIA</sequence>
<evidence type="ECO:0000313" key="8">
    <source>
        <dbReference type="EMBL" id="ALC40466.1"/>
    </source>
</evidence>
<feature type="domain" description="SAC" evidence="7">
    <location>
        <begin position="119"/>
        <end position="352"/>
    </location>
</feature>
<dbReference type="PROSITE" id="PS50275">
    <property type="entry name" value="SAC"/>
    <property type="match status" value="1"/>
</dbReference>
<evidence type="ECO:0000256" key="1">
    <source>
        <dbReference type="ARBA" id="ARBA00013038"/>
    </source>
</evidence>
<proteinExistence type="predicted"/>
<evidence type="ECO:0000313" key="9">
    <source>
        <dbReference type="Proteomes" id="UP000494163"/>
    </source>
</evidence>
<dbReference type="GO" id="GO:0043812">
    <property type="term" value="F:phosphatidylinositol-4-phosphate phosphatase activity"/>
    <property type="evidence" value="ECO:0007669"/>
    <property type="project" value="TreeGrafter"/>
</dbReference>
<dbReference type="SMR" id="A0A0M4E3M0"/>
<dbReference type="InterPro" id="IPR002013">
    <property type="entry name" value="SAC_dom"/>
</dbReference>
<dbReference type="GO" id="GO:0005783">
    <property type="term" value="C:endoplasmic reticulum"/>
    <property type="evidence" value="ECO:0007669"/>
    <property type="project" value="TreeGrafter"/>
</dbReference>
<evidence type="ECO:0000256" key="5">
    <source>
        <dbReference type="ARBA" id="ARBA00041396"/>
    </source>
</evidence>
<comment type="catalytic activity">
    <reaction evidence="3">
        <text>a 1,2-diacyl-sn-glycero-3-phospho-(1D-myo-inositol 4-phosphate) + H2O = a 1,2-diacyl-sn-glycero-3-phospho-(1D-myo-inositol) + phosphate</text>
        <dbReference type="Rhea" id="RHEA:55652"/>
        <dbReference type="ChEBI" id="CHEBI:15377"/>
        <dbReference type="ChEBI" id="CHEBI:43474"/>
        <dbReference type="ChEBI" id="CHEBI:57880"/>
        <dbReference type="ChEBI" id="CHEBI:58178"/>
    </reaction>
    <physiologicalReaction direction="left-to-right" evidence="3">
        <dbReference type="Rhea" id="RHEA:55653"/>
    </physiologicalReaction>
</comment>
<protein>
    <recommendedName>
        <fullName evidence="4">Phosphatidylinositol-3-phosphatase SAC1</fullName>
        <ecNumber evidence="1">3.1.3.64</ecNumber>
    </recommendedName>
    <alternativeName>
        <fullName evidence="6">Phosphatidylinositol-4-phosphate phosphatase</fullName>
    </alternativeName>
    <alternativeName>
        <fullName evidence="5">Suppressor of actin mutations 1-like protein</fullName>
    </alternativeName>
</protein>
<dbReference type="PANTHER" id="PTHR45662">
    <property type="entry name" value="PHOSPHATIDYLINOSITIDE PHOSPHATASE SAC1"/>
    <property type="match status" value="1"/>
</dbReference>
<evidence type="ECO:0000256" key="6">
    <source>
        <dbReference type="ARBA" id="ARBA00041911"/>
    </source>
</evidence>
<dbReference type="GO" id="GO:0046856">
    <property type="term" value="P:phosphatidylinositol dephosphorylation"/>
    <property type="evidence" value="ECO:0007669"/>
    <property type="project" value="TreeGrafter"/>
</dbReference>
<evidence type="ECO:0000256" key="2">
    <source>
        <dbReference type="ARBA" id="ARBA00036631"/>
    </source>
</evidence>
<keyword evidence="9" id="KW-1185">Reference proteome</keyword>